<evidence type="ECO:0000313" key="1">
    <source>
        <dbReference type="EMBL" id="AEA06979.1"/>
    </source>
</evidence>
<dbReference type="GeneID" id="10399711"/>
<dbReference type="OrthoDB" id="40763at10239"/>
<proteinExistence type="predicted"/>
<dbReference type="Proteomes" id="UP000203366">
    <property type="component" value="Segment"/>
</dbReference>
<keyword evidence="2" id="KW-1185">Reference proteome</keyword>
<protein>
    <submittedName>
        <fullName evidence="1">Uncharacterized protein</fullName>
    </submittedName>
</protein>
<dbReference type="EMBL" id="HQ113105">
    <property type="protein sequence ID" value="AEA06979.1"/>
    <property type="molecule type" value="Genomic_DNA"/>
</dbReference>
<dbReference type="KEGG" id="vg:10399711"/>
<dbReference type="RefSeq" id="YP_004347091.1">
    <property type="nucleotide sequence ID" value="NC_015326.1"/>
</dbReference>
<gene>
    <name evidence="1" type="ORF">LAU_0128</name>
</gene>
<evidence type="ECO:0000313" key="2">
    <source>
        <dbReference type="Proteomes" id="UP000203366"/>
    </source>
</evidence>
<name>F2WL56_9VIRU</name>
<accession>F2WL56</accession>
<organism evidence="1 2">
    <name type="scientific">Lausannevirus</name>
    <dbReference type="NCBI Taxonomy" id="999883"/>
    <lineage>
        <taxon>Viruses</taxon>
        <taxon>Varidnaviria</taxon>
        <taxon>Bamfordvirae</taxon>
        <taxon>Nucleocytoviricota</taxon>
        <taxon>Megaviricetes</taxon>
        <taxon>Pimascovirales</taxon>
        <taxon>Pimascovirales incertae sedis</taxon>
        <taxon>Marseilleviridae</taxon>
        <taxon>Losannavirus</taxon>
        <taxon>Losannavirus lausannense</taxon>
    </lineage>
</organism>
<sequence>MKRFLLAKELVCFSLLGAETPLPEEHLEEDVSYMWSSSHQKIIKKSFWKLPNGMLHGKSTVTDQSEKIFEIKEWSFGKVVNKNGLTRATYG</sequence>
<reference evidence="1 2" key="1">
    <citation type="journal article" date="2011" name="Environ. Microbiol.">
        <title>Lausannevirus, a giant amoebal virus encoding histone doublets.</title>
        <authorList>
            <person name="Thomas V."/>
            <person name="Bertelli C."/>
            <person name="Collyn F."/>
            <person name="Casson N."/>
            <person name="Telenti A."/>
            <person name="Goesmann A."/>
            <person name="Croxatto A."/>
            <person name="Greub G."/>
        </authorList>
    </citation>
    <scope>NUCLEOTIDE SEQUENCE [LARGE SCALE GENOMIC DNA]</scope>
    <source>
        <strain evidence="1">7715</strain>
    </source>
</reference>